<dbReference type="OrthoDB" id="9768177at2"/>
<dbReference type="SUPFAM" id="SSF56935">
    <property type="entry name" value="Porins"/>
    <property type="match status" value="1"/>
</dbReference>
<reference evidence="15 16" key="1">
    <citation type="submission" date="2019-01" db="EMBL/GenBank/DDBJ databases">
        <title>Ancylomarina salipaludis sp. nov., isolated from a salt marsh.</title>
        <authorList>
            <person name="Yoon J.-H."/>
        </authorList>
    </citation>
    <scope>NUCLEOTIDE SEQUENCE [LARGE SCALE GENOMIC DNA]</scope>
    <source>
        <strain evidence="15 16">SHSM-M15</strain>
    </source>
</reference>
<evidence type="ECO:0000256" key="11">
    <source>
        <dbReference type="RuleBase" id="RU003357"/>
    </source>
</evidence>
<dbReference type="InterPro" id="IPR037066">
    <property type="entry name" value="Plug_dom_sf"/>
</dbReference>
<keyword evidence="4 10" id="KW-0812">Transmembrane</keyword>
<evidence type="ECO:0000256" key="6">
    <source>
        <dbReference type="ARBA" id="ARBA00023077"/>
    </source>
</evidence>
<dbReference type="Gene3D" id="2.40.170.20">
    <property type="entry name" value="TonB-dependent receptor, beta-barrel domain"/>
    <property type="match status" value="1"/>
</dbReference>
<dbReference type="InterPro" id="IPR023996">
    <property type="entry name" value="TonB-dep_OMP_SusC/RagA"/>
</dbReference>
<feature type="chain" id="PRO_5020291317" evidence="12">
    <location>
        <begin position="21"/>
        <end position="1054"/>
    </location>
</feature>
<proteinExistence type="inferred from homology"/>
<evidence type="ECO:0000256" key="1">
    <source>
        <dbReference type="ARBA" id="ARBA00004571"/>
    </source>
</evidence>
<feature type="signal peptide" evidence="12">
    <location>
        <begin position="1"/>
        <end position="20"/>
    </location>
</feature>
<keyword evidence="16" id="KW-1185">Reference proteome</keyword>
<evidence type="ECO:0000313" key="16">
    <source>
        <dbReference type="Proteomes" id="UP000289703"/>
    </source>
</evidence>
<evidence type="ECO:0000256" key="7">
    <source>
        <dbReference type="ARBA" id="ARBA00023136"/>
    </source>
</evidence>
<dbReference type="Pfam" id="PF00593">
    <property type="entry name" value="TonB_dep_Rec_b-barrel"/>
    <property type="match status" value="1"/>
</dbReference>
<dbReference type="EMBL" id="SAXA01000008">
    <property type="protein sequence ID" value="RXQ93967.1"/>
    <property type="molecule type" value="Genomic_DNA"/>
</dbReference>
<dbReference type="InterPro" id="IPR012910">
    <property type="entry name" value="Plug_dom"/>
</dbReference>
<evidence type="ECO:0000256" key="8">
    <source>
        <dbReference type="ARBA" id="ARBA00023170"/>
    </source>
</evidence>
<keyword evidence="2 10" id="KW-0813">Transport</keyword>
<dbReference type="Gene3D" id="2.60.40.1120">
    <property type="entry name" value="Carboxypeptidase-like, regulatory domain"/>
    <property type="match status" value="1"/>
</dbReference>
<protein>
    <submittedName>
        <fullName evidence="15">SusC/RagA family TonB-linked outer membrane protein</fullName>
    </submittedName>
</protein>
<feature type="domain" description="TonB-dependent receptor plug" evidence="14">
    <location>
        <begin position="115"/>
        <end position="239"/>
    </location>
</feature>
<dbReference type="Pfam" id="PF13715">
    <property type="entry name" value="CarbopepD_reg_2"/>
    <property type="match status" value="1"/>
</dbReference>
<evidence type="ECO:0000259" key="13">
    <source>
        <dbReference type="Pfam" id="PF00593"/>
    </source>
</evidence>
<evidence type="ECO:0000256" key="10">
    <source>
        <dbReference type="PROSITE-ProRule" id="PRU01360"/>
    </source>
</evidence>
<dbReference type="GO" id="GO:0009279">
    <property type="term" value="C:cell outer membrane"/>
    <property type="evidence" value="ECO:0007669"/>
    <property type="project" value="UniProtKB-SubCell"/>
</dbReference>
<evidence type="ECO:0000313" key="15">
    <source>
        <dbReference type="EMBL" id="RXQ93967.1"/>
    </source>
</evidence>
<dbReference type="Proteomes" id="UP000289703">
    <property type="component" value="Unassembled WGS sequence"/>
</dbReference>
<comment type="similarity">
    <text evidence="10 11">Belongs to the TonB-dependent receptor family.</text>
</comment>
<dbReference type="PANTHER" id="PTHR30069">
    <property type="entry name" value="TONB-DEPENDENT OUTER MEMBRANE RECEPTOR"/>
    <property type="match status" value="1"/>
</dbReference>
<organism evidence="15 16">
    <name type="scientific">Ancylomarina salipaludis</name>
    <dbReference type="NCBI Taxonomy" id="2501299"/>
    <lineage>
        <taxon>Bacteria</taxon>
        <taxon>Pseudomonadati</taxon>
        <taxon>Bacteroidota</taxon>
        <taxon>Bacteroidia</taxon>
        <taxon>Marinilabiliales</taxon>
        <taxon>Marinifilaceae</taxon>
        <taxon>Ancylomarina</taxon>
    </lineage>
</organism>
<sequence length="1054" mass="114756">MKKLTLIVCVFMLTSLIVNAQTKQITGTVTSADDGMGMPGVSVVIKGTTVGASTDIDGKYILEAKASDVLLFSFVGMVSQEIPIGNKTVINVVMVTESIGVDEVIVTALGIKRSKKALGYSVQEVKSDELTKTGTPDLAKALQGKVSGIDIKLSSGMPGASSQIVIRGSRSFTGNNTPLYVVDGMPIASTAAFSTGNSVTGADISNRALDLNPNDIESINVLKGQAAAALYGLRASNGVVIITTKSGKGGKKGKPVISLNQTTSFDIVSRTPDYQKVWSQGNAGVYGPTTSLSWGAKITELPNDPTYGGNGNGHEGMYKVPQLEDGGLDPWVTPKVFNNWDDYYETGYTSTTGINVSQATEKGNFSIGIGYTDQEGIALSTGMERWNAKAAAESKLNENFTVGFSANYAKTEVDKLSGANDASLAGVLSAPSSYNLKGYPYHVVGDPYSQIYYRSLTFDNPYWLAHNNTFNEKTDRFFGNAYVTFEKALSADLDLRIKYQLGIDTYTTHYQDIFGFGSKGKSGSIENYGVTDQTYNSLVTASFDWKINEDLQFTAILGNELNHNETKTYEQFGQEFNFGGWNHINNANTVTASEAQNKDRTFGLFGSLSLSWKNMIFLNMTGRNDVASSMPRNNRSFFYPSVSLGFVASELESIKSLNWITFAKIRGSYAEVGQAGTFLENYYTKPNYGGGFWTDEPITYPLDGVNSYIPNNGLYDPNLKPQNTKSYEVGVNLKFVNNRFGVDYTYSRQNVKDQIFDIPLAGSTGANSLTANGGEVHTNGHEVVLYLTPIVTSDFTWDININYSKIDNVVDKLAPGVESIFLGGFTTPQVRAGIGDTYPVIYGSQYKKNELGQILVNEDPNASDYGMPMSGEPGVIGSISPDFIVGASTNFIYKNWSLGATFEWKEGGQMYSGSNGLLDLYGMSKRTEDRESTFIFDGYKADGSKNDIARGGPGDPNATQVLFSDVLTNIDEYYIHGNSFIKLRELSLKYNFPKTIIPKVDVTLTGFVRNILLWTELDNFDPESSQGNNNMAGGFERFSLPQTTSFGFSVDVKF</sequence>
<dbReference type="InterPro" id="IPR039426">
    <property type="entry name" value="TonB-dep_rcpt-like"/>
</dbReference>
<dbReference type="PANTHER" id="PTHR30069:SF29">
    <property type="entry name" value="HEMOGLOBIN AND HEMOGLOBIN-HAPTOGLOBIN-BINDING PROTEIN 1-RELATED"/>
    <property type="match status" value="1"/>
</dbReference>
<dbReference type="Gene3D" id="2.170.130.10">
    <property type="entry name" value="TonB-dependent receptor, plug domain"/>
    <property type="match status" value="1"/>
</dbReference>
<accession>A0A4Q1JKT1</accession>
<dbReference type="InterPro" id="IPR023997">
    <property type="entry name" value="TonB-dep_OMP_SusC/RagA_CS"/>
</dbReference>
<comment type="subcellular location">
    <subcellularLocation>
        <location evidence="1 10">Cell outer membrane</location>
        <topology evidence="1 10">Multi-pass membrane protein</topology>
    </subcellularLocation>
</comment>
<keyword evidence="8" id="KW-0675">Receptor</keyword>
<keyword evidence="5 12" id="KW-0732">Signal</keyword>
<dbReference type="RefSeq" id="WP_129254600.1">
    <property type="nucleotide sequence ID" value="NZ_SAXA01000008.1"/>
</dbReference>
<dbReference type="NCBIfam" id="TIGR04057">
    <property type="entry name" value="SusC_RagA_signa"/>
    <property type="match status" value="1"/>
</dbReference>
<gene>
    <name evidence="15" type="ORF">EO244_10345</name>
</gene>
<keyword evidence="9 10" id="KW-0998">Cell outer membrane</keyword>
<evidence type="ECO:0000259" key="14">
    <source>
        <dbReference type="Pfam" id="PF07715"/>
    </source>
</evidence>
<dbReference type="GO" id="GO:0044718">
    <property type="term" value="P:siderophore transmembrane transport"/>
    <property type="evidence" value="ECO:0007669"/>
    <property type="project" value="TreeGrafter"/>
</dbReference>
<evidence type="ECO:0000256" key="9">
    <source>
        <dbReference type="ARBA" id="ARBA00023237"/>
    </source>
</evidence>
<dbReference type="NCBIfam" id="TIGR04056">
    <property type="entry name" value="OMP_RagA_SusC"/>
    <property type="match status" value="1"/>
</dbReference>
<dbReference type="Pfam" id="PF07715">
    <property type="entry name" value="Plug"/>
    <property type="match status" value="1"/>
</dbReference>
<dbReference type="SUPFAM" id="SSF49464">
    <property type="entry name" value="Carboxypeptidase regulatory domain-like"/>
    <property type="match status" value="1"/>
</dbReference>
<feature type="domain" description="TonB-dependent receptor-like beta-barrel" evidence="13">
    <location>
        <begin position="441"/>
        <end position="838"/>
    </location>
</feature>
<dbReference type="InterPro" id="IPR008969">
    <property type="entry name" value="CarboxyPept-like_regulatory"/>
</dbReference>
<dbReference type="AlphaFoldDB" id="A0A4Q1JKT1"/>
<evidence type="ECO:0000256" key="12">
    <source>
        <dbReference type="SAM" id="SignalP"/>
    </source>
</evidence>
<dbReference type="PROSITE" id="PS52016">
    <property type="entry name" value="TONB_DEPENDENT_REC_3"/>
    <property type="match status" value="1"/>
</dbReference>
<dbReference type="InterPro" id="IPR000531">
    <property type="entry name" value="Beta-barrel_TonB"/>
</dbReference>
<evidence type="ECO:0000256" key="4">
    <source>
        <dbReference type="ARBA" id="ARBA00022692"/>
    </source>
</evidence>
<dbReference type="GO" id="GO:0015344">
    <property type="term" value="F:siderophore uptake transmembrane transporter activity"/>
    <property type="evidence" value="ECO:0007669"/>
    <property type="project" value="TreeGrafter"/>
</dbReference>
<evidence type="ECO:0000256" key="5">
    <source>
        <dbReference type="ARBA" id="ARBA00022729"/>
    </source>
</evidence>
<evidence type="ECO:0000256" key="3">
    <source>
        <dbReference type="ARBA" id="ARBA00022452"/>
    </source>
</evidence>
<name>A0A4Q1JKT1_9BACT</name>
<comment type="caution">
    <text evidence="15">The sequence shown here is derived from an EMBL/GenBank/DDBJ whole genome shotgun (WGS) entry which is preliminary data.</text>
</comment>
<dbReference type="InterPro" id="IPR036942">
    <property type="entry name" value="Beta-barrel_TonB_sf"/>
</dbReference>
<evidence type="ECO:0000256" key="2">
    <source>
        <dbReference type="ARBA" id="ARBA00022448"/>
    </source>
</evidence>
<keyword evidence="3 10" id="KW-1134">Transmembrane beta strand</keyword>
<keyword evidence="7 10" id="KW-0472">Membrane</keyword>
<keyword evidence="6 11" id="KW-0798">TonB box</keyword>